<gene>
    <name evidence="2" type="ORF">QLH32_02160</name>
</gene>
<reference evidence="2 3" key="1">
    <citation type="submission" date="2023-05" db="EMBL/GenBank/DDBJ databases">
        <title>The complete genome of Acinetobacter sp. nov KCTC 92772.</title>
        <authorList>
            <person name="Zhou G."/>
        </authorList>
    </citation>
    <scope>NUCLEOTIDE SEQUENCE [LARGE SCALE GENOMIC DNA]</scope>
    <source>
        <strain evidence="2 3">KCTC 92772</strain>
    </source>
</reference>
<organism evidence="2 3">
    <name type="scientific">Acinetobacter corruptisaponis</name>
    <dbReference type="NCBI Taxonomy" id="3045147"/>
    <lineage>
        <taxon>Bacteria</taxon>
        <taxon>Pseudomonadati</taxon>
        <taxon>Pseudomonadota</taxon>
        <taxon>Gammaproteobacteria</taxon>
        <taxon>Moraxellales</taxon>
        <taxon>Moraxellaceae</taxon>
        <taxon>Acinetobacter</taxon>
    </lineage>
</organism>
<accession>A0ABY8S4D0</accession>
<sequence length="117" mass="13537">MDYNTALEAVVSLSYRDKLRLAQLLIQLARKEEEEQSVKSTPKQVKPSSVKEESLDLNYIKERLLKSKPSKLKSLENFIDAMFQFKGSVSESKRNQIIANLKKAKFLRVENNKVTYL</sequence>
<feature type="region of interest" description="Disordered" evidence="1">
    <location>
        <begin position="32"/>
        <end position="52"/>
    </location>
</feature>
<evidence type="ECO:0000313" key="2">
    <source>
        <dbReference type="EMBL" id="WHP06296.1"/>
    </source>
</evidence>
<evidence type="ECO:0000313" key="3">
    <source>
        <dbReference type="Proteomes" id="UP001229836"/>
    </source>
</evidence>
<feature type="compositionally biased region" description="Polar residues" evidence="1">
    <location>
        <begin position="38"/>
        <end position="47"/>
    </location>
</feature>
<evidence type="ECO:0000256" key="1">
    <source>
        <dbReference type="SAM" id="MobiDB-lite"/>
    </source>
</evidence>
<dbReference type="EMBL" id="CP125669">
    <property type="protein sequence ID" value="WHP06296.1"/>
    <property type="molecule type" value="Genomic_DNA"/>
</dbReference>
<name>A0ABY8S4D0_9GAMM</name>
<dbReference type="RefSeq" id="WP_283267871.1">
    <property type="nucleotide sequence ID" value="NZ_CP125669.1"/>
</dbReference>
<dbReference type="Proteomes" id="UP001229836">
    <property type="component" value="Chromosome"/>
</dbReference>
<proteinExistence type="predicted"/>
<protein>
    <submittedName>
        <fullName evidence="2">Uncharacterized protein</fullName>
    </submittedName>
</protein>
<keyword evidence="3" id="KW-1185">Reference proteome</keyword>